<comment type="caution">
    <text evidence="5">The sequence shown here is derived from an EMBL/GenBank/DDBJ whole genome shotgun (WGS) entry which is preliminary data.</text>
</comment>
<dbReference type="AlphaFoldDB" id="A0AAV5TY47"/>
<feature type="non-terminal residue" evidence="5">
    <location>
        <position position="1"/>
    </location>
</feature>
<dbReference type="PROSITE" id="PS00615">
    <property type="entry name" value="C_TYPE_LECTIN_1"/>
    <property type="match status" value="1"/>
</dbReference>
<reference evidence="5" key="1">
    <citation type="submission" date="2023-10" db="EMBL/GenBank/DDBJ databases">
        <title>Genome assembly of Pristionchus species.</title>
        <authorList>
            <person name="Yoshida K."/>
            <person name="Sommer R.J."/>
        </authorList>
    </citation>
    <scope>NUCLEOTIDE SEQUENCE</scope>
    <source>
        <strain evidence="5">RS0144</strain>
    </source>
</reference>
<dbReference type="InterPro" id="IPR050976">
    <property type="entry name" value="Snaclec"/>
</dbReference>
<dbReference type="Gene3D" id="2.60.120.290">
    <property type="entry name" value="Spermadhesin, CUB domain"/>
    <property type="match status" value="1"/>
</dbReference>
<gene>
    <name evidence="5" type="ORF">PENTCL1PPCAC_21316</name>
</gene>
<sequence>ECNIHHDVDLYCIVPPSVNPLEPDRDCANFSHEDDDDVCYQIGVTAANWTEANTICHSFGANVASIHDDQENNFLRRLAISKGLVNGMMLGGTWNGKTNKFTWADGTKYDYAKFTSGFPLQGLGDCIAMETNNVNGQWLNVQCSMELPFACIRQTGAKIPACDGSLHKEGDIIYSPGFPASSSEPCDFLLKVDPEMLVEVEILFLEANECCDHLVLFEGTLGGNQIAELSGEKQNGLTFRTSSQNVMRASWQPNGGVNVKGMMITFRGVLK</sequence>
<comment type="caution">
    <text evidence="2">Lacks conserved residue(s) required for the propagation of feature annotation.</text>
</comment>
<dbReference type="PANTHER" id="PTHR22991:SF40">
    <property type="entry name" value="PROTEIN CBG13490"/>
    <property type="match status" value="1"/>
</dbReference>
<feature type="non-terminal residue" evidence="5">
    <location>
        <position position="271"/>
    </location>
</feature>
<dbReference type="InterPro" id="IPR016187">
    <property type="entry name" value="CTDL_fold"/>
</dbReference>
<keyword evidence="6" id="KW-1185">Reference proteome</keyword>
<keyword evidence="1" id="KW-1015">Disulfide bond</keyword>
<dbReference type="SMART" id="SM00042">
    <property type="entry name" value="CUB"/>
    <property type="match status" value="1"/>
</dbReference>
<evidence type="ECO:0008006" key="7">
    <source>
        <dbReference type="Google" id="ProtNLM"/>
    </source>
</evidence>
<evidence type="ECO:0000256" key="1">
    <source>
        <dbReference type="ARBA" id="ARBA00023157"/>
    </source>
</evidence>
<proteinExistence type="predicted"/>
<dbReference type="CDD" id="cd00037">
    <property type="entry name" value="CLECT"/>
    <property type="match status" value="1"/>
</dbReference>
<dbReference type="SMART" id="SM00034">
    <property type="entry name" value="CLECT"/>
    <property type="match status" value="1"/>
</dbReference>
<dbReference type="SUPFAM" id="SSF56436">
    <property type="entry name" value="C-type lectin-like"/>
    <property type="match status" value="1"/>
</dbReference>
<evidence type="ECO:0000313" key="6">
    <source>
        <dbReference type="Proteomes" id="UP001432027"/>
    </source>
</evidence>
<dbReference type="InterPro" id="IPR035914">
    <property type="entry name" value="Sperma_CUB_dom_sf"/>
</dbReference>
<dbReference type="Gene3D" id="3.10.100.10">
    <property type="entry name" value="Mannose-Binding Protein A, subunit A"/>
    <property type="match status" value="1"/>
</dbReference>
<dbReference type="InterPro" id="IPR016186">
    <property type="entry name" value="C-type_lectin-like/link_sf"/>
</dbReference>
<name>A0AAV5TY47_9BILA</name>
<dbReference type="PANTHER" id="PTHR22991">
    <property type="entry name" value="PROTEIN CBG13490"/>
    <property type="match status" value="1"/>
</dbReference>
<evidence type="ECO:0000313" key="5">
    <source>
        <dbReference type="EMBL" id="GMS99141.1"/>
    </source>
</evidence>
<evidence type="ECO:0000256" key="2">
    <source>
        <dbReference type="PROSITE-ProRule" id="PRU00059"/>
    </source>
</evidence>
<dbReference type="SUPFAM" id="SSF49854">
    <property type="entry name" value="Spermadhesin, CUB domain"/>
    <property type="match status" value="1"/>
</dbReference>
<dbReference type="InterPro" id="IPR018378">
    <property type="entry name" value="C-type_lectin_CS"/>
</dbReference>
<dbReference type="InterPro" id="IPR001304">
    <property type="entry name" value="C-type_lectin-like"/>
</dbReference>
<feature type="domain" description="CUB" evidence="3">
    <location>
        <begin position="162"/>
        <end position="269"/>
    </location>
</feature>
<feature type="domain" description="C-type lectin" evidence="4">
    <location>
        <begin position="35"/>
        <end position="152"/>
    </location>
</feature>
<dbReference type="PROSITE" id="PS01180">
    <property type="entry name" value="CUB"/>
    <property type="match status" value="1"/>
</dbReference>
<organism evidence="5 6">
    <name type="scientific">Pristionchus entomophagus</name>
    <dbReference type="NCBI Taxonomy" id="358040"/>
    <lineage>
        <taxon>Eukaryota</taxon>
        <taxon>Metazoa</taxon>
        <taxon>Ecdysozoa</taxon>
        <taxon>Nematoda</taxon>
        <taxon>Chromadorea</taxon>
        <taxon>Rhabditida</taxon>
        <taxon>Rhabditina</taxon>
        <taxon>Diplogasteromorpha</taxon>
        <taxon>Diplogasteroidea</taxon>
        <taxon>Neodiplogasteridae</taxon>
        <taxon>Pristionchus</taxon>
    </lineage>
</organism>
<dbReference type="PROSITE" id="PS50041">
    <property type="entry name" value="C_TYPE_LECTIN_2"/>
    <property type="match status" value="1"/>
</dbReference>
<dbReference type="Proteomes" id="UP001432027">
    <property type="component" value="Unassembled WGS sequence"/>
</dbReference>
<protein>
    <recommendedName>
        <fullName evidence="7">CUB domain-containing protein</fullName>
    </recommendedName>
</protein>
<dbReference type="EMBL" id="BTSX01000005">
    <property type="protein sequence ID" value="GMS99141.1"/>
    <property type="molecule type" value="Genomic_DNA"/>
</dbReference>
<dbReference type="InterPro" id="IPR000859">
    <property type="entry name" value="CUB_dom"/>
</dbReference>
<evidence type="ECO:0000259" key="4">
    <source>
        <dbReference type="PROSITE" id="PS50041"/>
    </source>
</evidence>
<dbReference type="Pfam" id="PF00431">
    <property type="entry name" value="CUB"/>
    <property type="match status" value="1"/>
</dbReference>
<evidence type="ECO:0000259" key="3">
    <source>
        <dbReference type="PROSITE" id="PS01180"/>
    </source>
</evidence>
<dbReference type="Pfam" id="PF00059">
    <property type="entry name" value="Lectin_C"/>
    <property type="match status" value="1"/>
</dbReference>
<accession>A0AAV5TY47</accession>